<organism evidence="4 5">
    <name type="scientific">Oceanibacterium hippocampi</name>
    <dbReference type="NCBI Taxonomy" id="745714"/>
    <lineage>
        <taxon>Bacteria</taxon>
        <taxon>Pseudomonadati</taxon>
        <taxon>Pseudomonadota</taxon>
        <taxon>Alphaproteobacteria</taxon>
        <taxon>Sneathiellales</taxon>
        <taxon>Sneathiellaceae</taxon>
        <taxon>Oceanibacterium</taxon>
    </lineage>
</organism>
<dbReference type="InterPro" id="IPR015422">
    <property type="entry name" value="PyrdxlP-dep_Trfase_small"/>
</dbReference>
<dbReference type="Gene3D" id="3.40.640.10">
    <property type="entry name" value="Type I PLP-dependent aspartate aminotransferase-like (Major domain)"/>
    <property type="match status" value="1"/>
</dbReference>
<evidence type="ECO:0000256" key="3">
    <source>
        <dbReference type="RuleBase" id="RU004508"/>
    </source>
</evidence>
<dbReference type="PANTHER" id="PTHR30244:SF42">
    <property type="entry name" value="UDP-2-ACETAMIDO-2-DEOXY-3-OXO-D-GLUCURONATE AMINOTRANSFERASE"/>
    <property type="match status" value="1"/>
</dbReference>
<dbReference type="EMBL" id="FWFR01000001">
    <property type="protein sequence ID" value="SLN22826.1"/>
    <property type="molecule type" value="Genomic_DNA"/>
</dbReference>
<sequence length="376" mass="40739">MAIPFVDLKTQHARIASEVDRRIQDVLTHGKYILGPEVAEFEKRLADFCGARHALGVSNGTDALQMLLMAKEIGPGAAVFVPSFTFTATAEVILLLGATPVFVEVDERTFNIDPADLGAKIAATRAAGLLEPRAIIAVDLFGLPADYEALMPIAEQENLFLLADSAQSIGGGLGNRRVGALGHATATSFFPAKPLGCYGDGGGILTDDEALYEVCRSIRVHGQGTAKYDVVRIGVNGRLDTMQAAILLAKLDIFADELDRREAVALEYDRWLSGTLQTPLRPAGYRSAWAQYTVLVDDREALQKSLAEQGVPSAVYYPRPMHLQPAYRDYGDGEGSLPVSERLSERVLSLPMHPYLESADIERICDLLLQGVRKAA</sequence>
<dbReference type="EC" id="2.6.1.98" evidence="4"/>
<gene>
    <name evidence="4" type="primary">wbpE</name>
    <name evidence="4" type="ORF">OCH7691_00614</name>
</gene>
<dbReference type="InterPro" id="IPR015424">
    <property type="entry name" value="PyrdxlP-dep_Trfase"/>
</dbReference>
<evidence type="ECO:0000313" key="5">
    <source>
        <dbReference type="Proteomes" id="UP000193200"/>
    </source>
</evidence>
<feature type="modified residue" description="N6-(pyridoxal phosphate)lysine" evidence="2">
    <location>
        <position position="193"/>
    </location>
</feature>
<reference evidence="4 5" key="1">
    <citation type="submission" date="2017-03" db="EMBL/GenBank/DDBJ databases">
        <authorList>
            <person name="Afonso C.L."/>
            <person name="Miller P.J."/>
            <person name="Scott M.A."/>
            <person name="Spackman E."/>
            <person name="Goraichik I."/>
            <person name="Dimitrov K.M."/>
            <person name="Suarez D.L."/>
            <person name="Swayne D.E."/>
        </authorList>
    </citation>
    <scope>NUCLEOTIDE SEQUENCE [LARGE SCALE GENOMIC DNA]</scope>
    <source>
        <strain evidence="4 5">CECT 7691</strain>
    </source>
</reference>
<protein>
    <submittedName>
        <fullName evidence="4">UDP-2-acetamido-2-deoxy-3-oxo-D-glucuronate aminotransferase</fullName>
        <ecNumber evidence="4">2.6.1.98</ecNumber>
    </submittedName>
</protein>
<dbReference type="Pfam" id="PF01041">
    <property type="entry name" value="DegT_DnrJ_EryC1"/>
    <property type="match status" value="1"/>
</dbReference>
<evidence type="ECO:0000256" key="1">
    <source>
        <dbReference type="PIRSR" id="PIRSR000390-1"/>
    </source>
</evidence>
<dbReference type="GO" id="GO:0030170">
    <property type="term" value="F:pyridoxal phosphate binding"/>
    <property type="evidence" value="ECO:0007669"/>
    <property type="project" value="TreeGrafter"/>
</dbReference>
<evidence type="ECO:0000256" key="2">
    <source>
        <dbReference type="PIRSR" id="PIRSR000390-2"/>
    </source>
</evidence>
<proteinExistence type="inferred from homology"/>
<accession>A0A1Y5RRY0</accession>
<dbReference type="SUPFAM" id="SSF53383">
    <property type="entry name" value="PLP-dependent transferases"/>
    <property type="match status" value="1"/>
</dbReference>
<dbReference type="AlphaFoldDB" id="A0A1Y5RRY0"/>
<name>A0A1Y5RRY0_9PROT</name>
<keyword evidence="4" id="KW-0808">Transferase</keyword>
<dbReference type="InParanoid" id="A0A1Y5RRY0"/>
<dbReference type="GO" id="GO:0000271">
    <property type="term" value="P:polysaccharide biosynthetic process"/>
    <property type="evidence" value="ECO:0007669"/>
    <property type="project" value="TreeGrafter"/>
</dbReference>
<dbReference type="Gene3D" id="3.90.1150.10">
    <property type="entry name" value="Aspartate Aminotransferase, domain 1"/>
    <property type="match status" value="1"/>
</dbReference>
<dbReference type="OrthoDB" id="9768668at2"/>
<evidence type="ECO:0000313" key="4">
    <source>
        <dbReference type="EMBL" id="SLN22826.1"/>
    </source>
</evidence>
<feature type="active site" description="Proton acceptor" evidence="1">
    <location>
        <position position="193"/>
    </location>
</feature>
<dbReference type="Proteomes" id="UP000193200">
    <property type="component" value="Unassembled WGS sequence"/>
</dbReference>
<dbReference type="InterPro" id="IPR015421">
    <property type="entry name" value="PyrdxlP-dep_Trfase_major"/>
</dbReference>
<comment type="similarity">
    <text evidence="3">Belongs to the DegT/DnrJ/EryC1 family.</text>
</comment>
<dbReference type="RefSeq" id="WP_085881937.1">
    <property type="nucleotide sequence ID" value="NZ_FWFR01000001.1"/>
</dbReference>
<keyword evidence="5" id="KW-1185">Reference proteome</keyword>
<dbReference type="CDD" id="cd00616">
    <property type="entry name" value="AHBA_syn"/>
    <property type="match status" value="1"/>
</dbReference>
<dbReference type="PANTHER" id="PTHR30244">
    <property type="entry name" value="TRANSAMINASE"/>
    <property type="match status" value="1"/>
</dbReference>
<dbReference type="InterPro" id="IPR000653">
    <property type="entry name" value="DegT/StrS_aminotransferase"/>
</dbReference>
<dbReference type="GO" id="GO:0008483">
    <property type="term" value="F:transaminase activity"/>
    <property type="evidence" value="ECO:0007669"/>
    <property type="project" value="UniProtKB-KW"/>
</dbReference>
<dbReference type="PIRSF" id="PIRSF000390">
    <property type="entry name" value="PLP_StrS"/>
    <property type="match status" value="1"/>
</dbReference>
<keyword evidence="2 3" id="KW-0663">Pyridoxal phosphate</keyword>
<keyword evidence="4" id="KW-0032">Aminotransferase</keyword>